<proteinExistence type="predicted"/>
<evidence type="ECO:0000259" key="2">
    <source>
        <dbReference type="Pfam" id="PF24809"/>
    </source>
</evidence>
<dbReference type="EMBL" id="PDLM01000017">
    <property type="protein sequence ID" value="RDW58879.1"/>
    <property type="molecule type" value="Genomic_DNA"/>
</dbReference>
<dbReference type="Proteomes" id="UP000256645">
    <property type="component" value="Unassembled WGS sequence"/>
</dbReference>
<sequence>MELSDETKAVSLKDNSLHLLKEKETNKNPTDNLIKWYMEIEDSQICIRAKETRVELTRELLCVIGDDVGSRQLIENITSASEVIEVIKFHQDSIAIEKEKEGIRAQILARVETFCLFADKISQIVQVMVPQDPKFTIPYGCLALLFKAVALNRERQEKLDAFLVDIVDTLPVAEAYAELYNTRQIKEVVALIFVAVLEFLIKATIYFRRNNLNYKIRLSQYQTLASAAHQDTTLKSVQEISGAIATFRREIDVISQDISARLDVIETSLNQEKEMAHSKIPGPLTVRRNLADVLLPNSKYFEAELNYAKGQLPEMSQRHHWQNIGVIDDLTKWSHTSNYRPLLWLSVTAGNQGTWVTQMTAEYQATWTQGDVHLICIFAGVYVEEKLSTQRLLSLLIIRIMEKFPLVIFEIPEMLNTRVLGNATLLELWGILNAMIKPLQPLLIIIDRIDLCESNNGLGAFLDNMETLVSNHKGDLRVIFTSAETPPVLVQRAELFETIQSSARIKPSRRYNR</sequence>
<keyword evidence="5" id="KW-1185">Reference proteome</keyword>
<evidence type="ECO:0000259" key="3">
    <source>
        <dbReference type="Pfam" id="PF24883"/>
    </source>
</evidence>
<organism evidence="4 5">
    <name type="scientific">Coleophoma cylindrospora</name>
    <dbReference type="NCBI Taxonomy" id="1849047"/>
    <lineage>
        <taxon>Eukaryota</taxon>
        <taxon>Fungi</taxon>
        <taxon>Dikarya</taxon>
        <taxon>Ascomycota</taxon>
        <taxon>Pezizomycotina</taxon>
        <taxon>Leotiomycetes</taxon>
        <taxon>Helotiales</taxon>
        <taxon>Dermateaceae</taxon>
        <taxon>Coleophoma</taxon>
    </lineage>
</organism>
<evidence type="ECO:0000256" key="1">
    <source>
        <dbReference type="ARBA" id="ARBA00022737"/>
    </source>
</evidence>
<accession>A0A3D8QAU2</accession>
<dbReference type="InterPro" id="IPR056884">
    <property type="entry name" value="NPHP3-like_N"/>
</dbReference>
<feature type="domain" description="Nephrocystin 3-like N-terminal" evidence="3">
    <location>
        <begin position="330"/>
        <end position="482"/>
    </location>
</feature>
<comment type="caution">
    <text evidence="4">The sequence shown here is derived from an EMBL/GenBank/DDBJ whole genome shotgun (WGS) entry which is preliminary data.</text>
</comment>
<keyword evidence="1" id="KW-0677">Repeat</keyword>
<protein>
    <submittedName>
        <fullName evidence="4">Uncharacterized protein</fullName>
    </submittedName>
</protein>
<dbReference type="AlphaFoldDB" id="A0A3D8QAU2"/>
<reference evidence="4 5" key="1">
    <citation type="journal article" date="2018" name="IMA Fungus">
        <title>IMA Genome-F 9: Draft genome sequence of Annulohypoxylon stygium, Aspergillus mulundensis, Berkeleyomyces basicola (syn. Thielaviopsis basicola), Ceratocystis smalleyi, two Cercospora beticola strains, Coleophoma cylindrospora, Fusarium fracticaudum, Phialophora cf. hyalina, and Morchella septimelata.</title>
        <authorList>
            <person name="Wingfield B.D."/>
            <person name="Bills G.F."/>
            <person name="Dong Y."/>
            <person name="Huang W."/>
            <person name="Nel W.J."/>
            <person name="Swalarsk-Parry B.S."/>
            <person name="Vaghefi N."/>
            <person name="Wilken P.M."/>
            <person name="An Z."/>
            <person name="de Beer Z.W."/>
            <person name="De Vos L."/>
            <person name="Chen L."/>
            <person name="Duong T.A."/>
            <person name="Gao Y."/>
            <person name="Hammerbacher A."/>
            <person name="Kikkert J.R."/>
            <person name="Li Y."/>
            <person name="Li H."/>
            <person name="Li K."/>
            <person name="Li Q."/>
            <person name="Liu X."/>
            <person name="Ma X."/>
            <person name="Naidoo K."/>
            <person name="Pethybridge S.J."/>
            <person name="Sun J."/>
            <person name="Steenkamp E.T."/>
            <person name="van der Nest M.A."/>
            <person name="van Wyk S."/>
            <person name="Wingfield M.J."/>
            <person name="Xiong C."/>
            <person name="Yue Q."/>
            <person name="Zhang X."/>
        </authorList>
    </citation>
    <scope>NUCLEOTIDE SEQUENCE [LARGE SCALE GENOMIC DNA]</scope>
    <source>
        <strain evidence="4 5">BP6252</strain>
    </source>
</reference>
<name>A0A3D8QAU2_9HELO</name>
<feature type="domain" description="DUF7708" evidence="2">
    <location>
        <begin position="111"/>
        <end position="213"/>
    </location>
</feature>
<evidence type="ECO:0000313" key="5">
    <source>
        <dbReference type="Proteomes" id="UP000256645"/>
    </source>
</evidence>
<gene>
    <name evidence="4" type="ORF">BP6252_13355</name>
</gene>
<dbReference type="Pfam" id="PF24809">
    <property type="entry name" value="DUF7708"/>
    <property type="match status" value="1"/>
</dbReference>
<dbReference type="InterPro" id="IPR056125">
    <property type="entry name" value="DUF7708"/>
</dbReference>
<evidence type="ECO:0000313" key="4">
    <source>
        <dbReference type="EMBL" id="RDW58879.1"/>
    </source>
</evidence>
<dbReference type="Pfam" id="PF24883">
    <property type="entry name" value="NPHP3_N"/>
    <property type="match status" value="1"/>
</dbReference>
<dbReference type="OrthoDB" id="61900at2759"/>